<evidence type="ECO:0000313" key="13">
    <source>
        <dbReference type="Proteomes" id="UP000576480"/>
    </source>
</evidence>
<evidence type="ECO:0000259" key="10">
    <source>
        <dbReference type="Pfam" id="PF12323"/>
    </source>
</evidence>
<name>A0A6V8P7U8_9ACTN</name>
<reference evidence="13 14" key="1">
    <citation type="journal article" date="2020" name="Front. Microbiol.">
        <title>Single-cell genomics of novel Actinobacteria with the Wood-Ljungdahl pathway discovered in a serpentinizing system.</title>
        <authorList>
            <person name="Merino N."/>
            <person name="Kawai M."/>
            <person name="Boyd E.S."/>
            <person name="Colman D.R."/>
            <person name="McGlynn S.E."/>
            <person name="Nealson K.H."/>
            <person name="Kurokawa K."/>
            <person name="Hongoh Y."/>
        </authorList>
    </citation>
    <scope>NUCLEOTIDE SEQUENCE [LARGE SCALE GENOMIC DNA]</scope>
    <source>
        <strain evidence="11 14">S33</strain>
        <strain evidence="12 13">S43</strain>
    </source>
</reference>
<dbReference type="AlphaFoldDB" id="A0A6V8P7U8"/>
<dbReference type="PANTHER" id="PTHR30405">
    <property type="entry name" value="TRANSPOSASE"/>
    <property type="match status" value="1"/>
</dbReference>
<evidence type="ECO:0000256" key="1">
    <source>
        <dbReference type="ARBA" id="ARBA00008761"/>
    </source>
</evidence>
<evidence type="ECO:0000313" key="12">
    <source>
        <dbReference type="EMBL" id="GFP35084.1"/>
    </source>
</evidence>
<sequence length="377" mass="43793">MNKSLKYRLYPTKHQQQLLQEQLQECRWLYNHFLEERKNAWEQERRSISYFQQCNSIPALKKERPSLNKVYSQVLQNVADRLDKAFANFFRRLKKGEEPGYPRFKGFDRYDSLTYKQAGFGWKVHGNCLELFKTGNIEIKLHRPPVGKLKTCTIRRQSGKWYACFCVEYAPEPWPENEKAIGIDVGLESFATLSTNKRIANPRFFKTDEKALVKAQRGLSKQIKGTPERRKAKKIVSRVHERIANRRHNFIHQEARKIVNTFGIICIEKLNIKSMLKNHFLAKSIADVAWNQFAQALASKAEEAGRKFVAIDPRNTSQICSRCGATVEKDLSTRWHDCPICDAHLHRDFNASLNILRLGLQSLGIQPVEAPDFSRVE</sequence>
<dbReference type="GO" id="GO:0032196">
    <property type="term" value="P:transposition"/>
    <property type="evidence" value="ECO:0007669"/>
    <property type="project" value="UniProtKB-KW"/>
</dbReference>
<feature type="domain" description="Transposase putative helix-turn-helix" evidence="10">
    <location>
        <begin position="1"/>
        <end position="45"/>
    </location>
</feature>
<feature type="domain" description="Cas12f1-like TNB" evidence="9">
    <location>
        <begin position="290"/>
        <end position="355"/>
    </location>
</feature>
<dbReference type="EMBL" id="BLSB01000049">
    <property type="protein sequence ID" value="GFP35084.1"/>
    <property type="molecule type" value="Genomic_DNA"/>
</dbReference>
<protein>
    <submittedName>
        <fullName evidence="11">Putative transposase</fullName>
    </submittedName>
</protein>
<dbReference type="Pfam" id="PF01385">
    <property type="entry name" value="OrfB_IS605"/>
    <property type="match status" value="1"/>
</dbReference>
<evidence type="ECO:0000256" key="3">
    <source>
        <dbReference type="ARBA" id="ARBA00022578"/>
    </source>
</evidence>
<dbReference type="EMBL" id="BLRY01000007">
    <property type="protein sequence ID" value="GFP26846.1"/>
    <property type="molecule type" value="Genomic_DNA"/>
</dbReference>
<keyword evidence="4" id="KW-0479">Metal-binding</keyword>
<dbReference type="Proteomes" id="UP000576480">
    <property type="component" value="Unassembled WGS sequence"/>
</dbReference>
<dbReference type="GO" id="GO:0003677">
    <property type="term" value="F:DNA binding"/>
    <property type="evidence" value="ECO:0007669"/>
    <property type="project" value="UniProtKB-KW"/>
</dbReference>
<dbReference type="InterPro" id="IPR021027">
    <property type="entry name" value="Transposase_put_HTH"/>
</dbReference>
<evidence type="ECO:0000256" key="7">
    <source>
        <dbReference type="ARBA" id="ARBA00023172"/>
    </source>
</evidence>
<dbReference type="InterPro" id="IPR010095">
    <property type="entry name" value="Cas12f1-like_TNB"/>
</dbReference>
<dbReference type="NCBIfam" id="NF040570">
    <property type="entry name" value="guided_TnpB"/>
    <property type="match status" value="1"/>
</dbReference>
<keyword evidence="3" id="KW-0815">Transposition</keyword>
<gene>
    <name evidence="11" type="ORF">HKBW3S33_00260</name>
    <name evidence="12" type="ORF">HKBW3S43_00876</name>
</gene>
<dbReference type="NCBIfam" id="TIGR01766">
    <property type="entry name" value="IS200/IS605 family accessory protein TnpB-like domain"/>
    <property type="match status" value="1"/>
</dbReference>
<evidence type="ECO:0000259" key="9">
    <source>
        <dbReference type="Pfam" id="PF07282"/>
    </source>
</evidence>
<comment type="caution">
    <text evidence="11">The sequence shown here is derived from an EMBL/GenBank/DDBJ whole genome shotgun (WGS) entry which is preliminary data.</text>
</comment>
<dbReference type="Pfam" id="PF07282">
    <property type="entry name" value="Cas12f1-like_TNB"/>
    <property type="match status" value="1"/>
</dbReference>
<keyword evidence="6" id="KW-0238">DNA-binding</keyword>
<evidence type="ECO:0000313" key="11">
    <source>
        <dbReference type="EMBL" id="GFP26846.1"/>
    </source>
</evidence>
<dbReference type="GO" id="GO:0046872">
    <property type="term" value="F:metal ion binding"/>
    <property type="evidence" value="ECO:0007669"/>
    <property type="project" value="UniProtKB-KW"/>
</dbReference>
<comment type="similarity">
    <text evidence="1">In the C-terminal section; belongs to the transposase 35 family.</text>
</comment>
<evidence type="ECO:0000256" key="2">
    <source>
        <dbReference type="ARBA" id="ARBA00011044"/>
    </source>
</evidence>
<organism evidence="11 14">
    <name type="scientific">Candidatus Hakubella thermalkaliphila</name>
    <dbReference type="NCBI Taxonomy" id="2754717"/>
    <lineage>
        <taxon>Bacteria</taxon>
        <taxon>Bacillati</taxon>
        <taxon>Actinomycetota</taxon>
        <taxon>Actinomycetota incertae sedis</taxon>
        <taxon>Candidatus Hakubellales</taxon>
        <taxon>Candidatus Hakubellaceae</taxon>
        <taxon>Candidatus Hakubella</taxon>
    </lineage>
</organism>
<keyword evidence="5" id="KW-0862">Zinc</keyword>
<evidence type="ECO:0000256" key="5">
    <source>
        <dbReference type="ARBA" id="ARBA00022833"/>
    </source>
</evidence>
<feature type="domain" description="Probable transposase IS891/IS1136/IS1341" evidence="8">
    <location>
        <begin position="165"/>
        <end position="278"/>
    </location>
</feature>
<dbReference type="PANTHER" id="PTHR30405:SF25">
    <property type="entry name" value="RNA-GUIDED DNA ENDONUCLEASE INSQ-RELATED"/>
    <property type="match status" value="1"/>
</dbReference>
<comment type="similarity">
    <text evidence="2">In the N-terminal section; belongs to the transposase 2 family.</text>
</comment>
<dbReference type="Proteomes" id="UP000591948">
    <property type="component" value="Unassembled WGS sequence"/>
</dbReference>
<proteinExistence type="inferred from homology"/>
<keyword evidence="14" id="KW-1185">Reference proteome</keyword>
<dbReference type="InterPro" id="IPR001959">
    <property type="entry name" value="Transposase"/>
</dbReference>
<evidence type="ECO:0000313" key="14">
    <source>
        <dbReference type="Proteomes" id="UP000591948"/>
    </source>
</evidence>
<keyword evidence="7" id="KW-0233">DNA recombination</keyword>
<evidence type="ECO:0000259" key="8">
    <source>
        <dbReference type="Pfam" id="PF01385"/>
    </source>
</evidence>
<evidence type="ECO:0000256" key="4">
    <source>
        <dbReference type="ARBA" id="ARBA00022723"/>
    </source>
</evidence>
<dbReference type="GO" id="GO:0006310">
    <property type="term" value="P:DNA recombination"/>
    <property type="evidence" value="ECO:0007669"/>
    <property type="project" value="UniProtKB-KW"/>
</dbReference>
<evidence type="ECO:0000256" key="6">
    <source>
        <dbReference type="ARBA" id="ARBA00023125"/>
    </source>
</evidence>
<accession>A0A6V8P7U8</accession>
<dbReference type="RefSeq" id="WP_176229753.1">
    <property type="nucleotide sequence ID" value="NZ_BLRY01000007.1"/>
</dbReference>
<dbReference type="Pfam" id="PF12323">
    <property type="entry name" value="HTH_OrfB_IS605"/>
    <property type="match status" value="1"/>
</dbReference>
<dbReference type="InterPro" id="IPR051399">
    <property type="entry name" value="RNA-guided_DNA_endo/Transpos"/>
</dbReference>